<dbReference type="RefSeq" id="WP_024952601.1">
    <property type="nucleotide sequence ID" value="NZ_CAWOWR010000097.1"/>
</dbReference>
<evidence type="ECO:0000313" key="3">
    <source>
        <dbReference type="Proteomes" id="UP000319941"/>
    </source>
</evidence>
<dbReference type="Proteomes" id="UP000319941">
    <property type="component" value="Unassembled WGS sequence"/>
</dbReference>
<keyword evidence="3" id="KW-1185">Reference proteome</keyword>
<evidence type="ECO:0000259" key="1">
    <source>
        <dbReference type="Pfam" id="PF20661"/>
    </source>
</evidence>
<organism evidence="2 3">
    <name type="scientific">Cobetia crustatorum</name>
    <dbReference type="NCBI Taxonomy" id="553385"/>
    <lineage>
        <taxon>Bacteria</taxon>
        <taxon>Pseudomonadati</taxon>
        <taxon>Pseudomonadota</taxon>
        <taxon>Gammaproteobacteria</taxon>
        <taxon>Oceanospirillales</taxon>
        <taxon>Halomonadaceae</taxon>
        <taxon>Cobetia</taxon>
    </lineage>
</organism>
<proteinExistence type="predicted"/>
<accession>A0A558HPU4</accession>
<protein>
    <recommendedName>
        <fullName evidence="1">Transcriptional regulator SutA RNAP-binding domain-containing protein</fullName>
    </recommendedName>
</protein>
<evidence type="ECO:0000313" key="2">
    <source>
        <dbReference type="EMBL" id="TVU71156.1"/>
    </source>
</evidence>
<reference evidence="2 3" key="1">
    <citation type="submission" date="2019-07" db="EMBL/GenBank/DDBJ databases">
        <title>Diversity of Bacteria from Kongsfjorden, Arctic.</title>
        <authorList>
            <person name="Yu Y."/>
        </authorList>
    </citation>
    <scope>NUCLEOTIDE SEQUENCE [LARGE SCALE GENOMIC DNA]</scope>
    <source>
        <strain evidence="2 3">SM1923</strain>
    </source>
</reference>
<dbReference type="STRING" id="553385.GCA_000591415_02681"/>
<sequence>MANTRTAAKKKAPAAVETSASLEAQMQAFLDKGGKVNVIESGVSGQVIGVKAPPKPSNPAAKG</sequence>
<gene>
    <name evidence="2" type="ORF">FQP86_06340</name>
</gene>
<dbReference type="Pfam" id="PF20661">
    <property type="entry name" value="SutA-RBD"/>
    <property type="match status" value="1"/>
</dbReference>
<dbReference type="InterPro" id="IPR049191">
    <property type="entry name" value="SutA_RBD"/>
</dbReference>
<dbReference type="OrthoDB" id="6372201at2"/>
<comment type="caution">
    <text evidence="2">The sequence shown here is derived from an EMBL/GenBank/DDBJ whole genome shotgun (WGS) entry which is preliminary data.</text>
</comment>
<dbReference type="EMBL" id="VNFH01000004">
    <property type="protein sequence ID" value="TVU71156.1"/>
    <property type="molecule type" value="Genomic_DNA"/>
</dbReference>
<dbReference type="AlphaFoldDB" id="A0A558HPU4"/>
<name>A0A558HPU4_9GAMM</name>
<feature type="domain" description="Transcriptional regulator SutA RNAP-binding" evidence="1">
    <location>
        <begin position="13"/>
        <end position="46"/>
    </location>
</feature>